<evidence type="ECO:0000256" key="3">
    <source>
        <dbReference type="ARBA" id="ARBA00022676"/>
    </source>
</evidence>
<feature type="transmembrane region" description="Helical" evidence="8">
    <location>
        <begin position="194"/>
        <end position="213"/>
    </location>
</feature>
<evidence type="ECO:0000256" key="8">
    <source>
        <dbReference type="SAM" id="Phobius"/>
    </source>
</evidence>
<gene>
    <name evidence="10" type="ORF">GCM10023186_27460</name>
</gene>
<name>A0ABP8J4U9_9BACT</name>
<protein>
    <submittedName>
        <fullName evidence="10">Glycosyltransferase family 39 protein</fullName>
    </submittedName>
</protein>
<reference evidence="11" key="1">
    <citation type="journal article" date="2019" name="Int. J. Syst. Evol. Microbiol.">
        <title>The Global Catalogue of Microorganisms (GCM) 10K type strain sequencing project: providing services to taxonomists for standard genome sequencing and annotation.</title>
        <authorList>
            <consortium name="The Broad Institute Genomics Platform"/>
            <consortium name="The Broad Institute Genome Sequencing Center for Infectious Disease"/>
            <person name="Wu L."/>
            <person name="Ma J."/>
        </authorList>
    </citation>
    <scope>NUCLEOTIDE SEQUENCE [LARGE SCALE GENOMIC DNA]</scope>
    <source>
        <strain evidence="11">JCM 17924</strain>
    </source>
</reference>
<comment type="subcellular location">
    <subcellularLocation>
        <location evidence="1">Cell membrane</location>
        <topology evidence="1">Multi-pass membrane protein</topology>
    </subcellularLocation>
</comment>
<sequence>MLFLRRTPTPIPLLFSVLKFVSGFVLASAAYELHRDEYLYLEQGRHLAWGYLEVPPLIAVQAWLTHLLGGGYFWVKFWPFLWGALTVYVVGRAAARLGAGWFGQALACVVYIVSGYSRLNFLFQPNSLEVFGFTLTCYLLLRFIQQPQPKWWYYIGACLGLSLLNKYTTFFFIAALGVGLLLTEQRRVFTHKHFWGGVAVALLLFLPSALWQLTHGVPFLQHMRKLEESQLVNVSLADFWKDQLLMCFPALWVWVPGLLALLLYRPFRPYRSLGFLWLAGLLILTVLHGKSYYALGYYPILFAFGAAWLEQQLSRWRIAPFLKPMLLALPVLVILPLAPFFFTLYPPAYMEEFSKRHADLGITRWEDGQLHPLPQDYADMVGWQEMADKTYAVYQSLPDSTRARTLILCANYGQASAVNYFNRHRNIPHAASMNGSFLFWFPPRQSFQNIIIVDDEPDSLAAHFSSYRRRAEVLNPYAREKGTRITLGTRPDKAILDTVYAEHRRELASWTGSSANNEFTEAEIRIPSEL</sequence>
<dbReference type="InterPro" id="IPR038731">
    <property type="entry name" value="RgtA/B/C-like"/>
</dbReference>
<organism evidence="10 11">
    <name type="scientific">Hymenobacter koreensis</name>
    <dbReference type="NCBI Taxonomy" id="1084523"/>
    <lineage>
        <taxon>Bacteria</taxon>
        <taxon>Pseudomonadati</taxon>
        <taxon>Bacteroidota</taxon>
        <taxon>Cytophagia</taxon>
        <taxon>Cytophagales</taxon>
        <taxon>Hymenobacteraceae</taxon>
        <taxon>Hymenobacter</taxon>
    </lineage>
</organism>
<comment type="caution">
    <text evidence="10">The sequence shown here is derived from an EMBL/GenBank/DDBJ whole genome shotgun (WGS) entry which is preliminary data.</text>
</comment>
<evidence type="ECO:0000313" key="10">
    <source>
        <dbReference type="EMBL" id="GAA4384751.1"/>
    </source>
</evidence>
<dbReference type="PANTHER" id="PTHR33908:SF11">
    <property type="entry name" value="MEMBRANE PROTEIN"/>
    <property type="match status" value="1"/>
</dbReference>
<keyword evidence="6 8" id="KW-1133">Transmembrane helix</keyword>
<feature type="transmembrane region" description="Helical" evidence="8">
    <location>
        <begin position="321"/>
        <end position="345"/>
    </location>
</feature>
<evidence type="ECO:0000313" key="11">
    <source>
        <dbReference type="Proteomes" id="UP001500454"/>
    </source>
</evidence>
<dbReference type="InterPro" id="IPR050297">
    <property type="entry name" value="LipidA_mod_glycosyltrf_83"/>
</dbReference>
<evidence type="ECO:0000259" key="9">
    <source>
        <dbReference type="Pfam" id="PF13231"/>
    </source>
</evidence>
<accession>A0ABP8J4U9</accession>
<feature type="transmembrane region" description="Helical" evidence="8">
    <location>
        <begin position="95"/>
        <end position="116"/>
    </location>
</feature>
<keyword evidence="5 8" id="KW-0812">Transmembrane</keyword>
<keyword evidence="3" id="KW-0328">Glycosyltransferase</keyword>
<dbReference type="EMBL" id="BAABHA010000008">
    <property type="protein sequence ID" value="GAA4384751.1"/>
    <property type="molecule type" value="Genomic_DNA"/>
</dbReference>
<feature type="transmembrane region" description="Helical" evidence="8">
    <location>
        <begin position="151"/>
        <end position="182"/>
    </location>
</feature>
<keyword evidence="4" id="KW-0808">Transferase</keyword>
<evidence type="ECO:0000256" key="6">
    <source>
        <dbReference type="ARBA" id="ARBA00022989"/>
    </source>
</evidence>
<keyword evidence="11" id="KW-1185">Reference proteome</keyword>
<evidence type="ECO:0000256" key="5">
    <source>
        <dbReference type="ARBA" id="ARBA00022692"/>
    </source>
</evidence>
<dbReference type="Pfam" id="PF13231">
    <property type="entry name" value="PMT_2"/>
    <property type="match status" value="1"/>
</dbReference>
<evidence type="ECO:0000256" key="7">
    <source>
        <dbReference type="ARBA" id="ARBA00023136"/>
    </source>
</evidence>
<keyword evidence="2" id="KW-1003">Cell membrane</keyword>
<evidence type="ECO:0000256" key="2">
    <source>
        <dbReference type="ARBA" id="ARBA00022475"/>
    </source>
</evidence>
<feature type="transmembrane region" description="Helical" evidence="8">
    <location>
        <begin position="12"/>
        <end position="33"/>
    </location>
</feature>
<evidence type="ECO:0000256" key="4">
    <source>
        <dbReference type="ARBA" id="ARBA00022679"/>
    </source>
</evidence>
<dbReference type="Proteomes" id="UP001500454">
    <property type="component" value="Unassembled WGS sequence"/>
</dbReference>
<keyword evidence="7 8" id="KW-0472">Membrane</keyword>
<dbReference type="PANTHER" id="PTHR33908">
    <property type="entry name" value="MANNOSYLTRANSFERASE YKCB-RELATED"/>
    <property type="match status" value="1"/>
</dbReference>
<feature type="transmembrane region" description="Helical" evidence="8">
    <location>
        <begin position="270"/>
        <end position="287"/>
    </location>
</feature>
<feature type="transmembrane region" description="Helical" evidence="8">
    <location>
        <begin position="243"/>
        <end position="263"/>
    </location>
</feature>
<evidence type="ECO:0000256" key="1">
    <source>
        <dbReference type="ARBA" id="ARBA00004651"/>
    </source>
</evidence>
<feature type="transmembrane region" description="Helical" evidence="8">
    <location>
        <begin position="293"/>
        <end position="309"/>
    </location>
</feature>
<proteinExistence type="predicted"/>
<feature type="domain" description="Glycosyltransferase RgtA/B/C/D-like" evidence="9">
    <location>
        <begin position="54"/>
        <end position="211"/>
    </location>
</feature>